<evidence type="ECO:0000313" key="6">
    <source>
        <dbReference type="EMBL" id="MEK8045945.1"/>
    </source>
</evidence>
<dbReference type="PROSITE" id="PS50931">
    <property type="entry name" value="HTH_LYSR"/>
    <property type="match status" value="1"/>
</dbReference>
<comment type="caution">
    <text evidence="6">The sequence shown here is derived from an EMBL/GenBank/DDBJ whole genome shotgun (WGS) entry which is preliminary data.</text>
</comment>
<evidence type="ECO:0000256" key="2">
    <source>
        <dbReference type="ARBA" id="ARBA00023015"/>
    </source>
</evidence>
<reference evidence="6 7" key="1">
    <citation type="submission" date="2024-04" db="EMBL/GenBank/DDBJ databases">
        <title>Novel species of the genus Ideonella isolated from streams.</title>
        <authorList>
            <person name="Lu H."/>
        </authorList>
    </citation>
    <scope>NUCLEOTIDE SEQUENCE [LARGE SCALE GENOMIC DNA]</scope>
    <source>
        <strain evidence="6 7">LYT19W</strain>
    </source>
</reference>
<dbReference type="InterPro" id="IPR005119">
    <property type="entry name" value="LysR_subst-bd"/>
</dbReference>
<dbReference type="Pfam" id="PF00126">
    <property type="entry name" value="HTH_1"/>
    <property type="match status" value="1"/>
</dbReference>
<dbReference type="SUPFAM" id="SSF53850">
    <property type="entry name" value="Periplasmic binding protein-like II"/>
    <property type="match status" value="1"/>
</dbReference>
<keyword evidence="3" id="KW-0238">DNA-binding</keyword>
<dbReference type="SUPFAM" id="SSF46785">
    <property type="entry name" value="Winged helix' DNA-binding domain"/>
    <property type="match status" value="1"/>
</dbReference>
<evidence type="ECO:0000256" key="3">
    <source>
        <dbReference type="ARBA" id="ARBA00023125"/>
    </source>
</evidence>
<dbReference type="Pfam" id="PF03466">
    <property type="entry name" value="LysR_substrate"/>
    <property type="match status" value="1"/>
</dbReference>
<name>A0ABU9C6Q6_9BURK</name>
<keyword evidence="4" id="KW-0804">Transcription</keyword>
<keyword evidence="7" id="KW-1185">Reference proteome</keyword>
<sequence length="308" mass="33179">MQLSHRHIEVFRAVMRSGQVTQAAQWLHTSQPTISRELARLEQVLGMQLFERVRGRLVPTPRALALLEEVELSYVGLERIAATALSLRQSPQGRLQVLSLPALTQALLPQALRLLLATSPQASVAITPQESPALEAALSEQRFDLGLTERREAPVGCELQRLLVADEVAVLPAGHALLGRTRLSPADFEGQTFISLAATDPYRQQIDAVFAQAGVQRQLALETPSAVSVCALVQQGLGVAIVNPLTAIALQGTGLHLRPLTVSIPFHVAAVLPTTRSPHPLRPALLEALQAAADAMLAQMAHSAERQT</sequence>
<dbReference type="Gene3D" id="1.10.10.10">
    <property type="entry name" value="Winged helix-like DNA-binding domain superfamily/Winged helix DNA-binding domain"/>
    <property type="match status" value="1"/>
</dbReference>
<keyword evidence="2" id="KW-0805">Transcription regulation</keyword>
<dbReference type="EMBL" id="JBBUTI010000004">
    <property type="protein sequence ID" value="MEK8045945.1"/>
    <property type="molecule type" value="Genomic_DNA"/>
</dbReference>
<protein>
    <submittedName>
        <fullName evidence="6">LysR family transcriptional regulator</fullName>
    </submittedName>
</protein>
<dbReference type="NCBIfam" id="NF008239">
    <property type="entry name" value="PRK11013.1"/>
    <property type="match status" value="1"/>
</dbReference>
<feature type="domain" description="HTH lysR-type" evidence="5">
    <location>
        <begin position="1"/>
        <end position="60"/>
    </location>
</feature>
<dbReference type="InterPro" id="IPR036390">
    <property type="entry name" value="WH_DNA-bd_sf"/>
</dbReference>
<gene>
    <name evidence="6" type="ORF">AACH00_06250</name>
</gene>
<dbReference type="InterPro" id="IPR036388">
    <property type="entry name" value="WH-like_DNA-bd_sf"/>
</dbReference>
<proteinExistence type="inferred from homology"/>
<organism evidence="6 7">
    <name type="scientific">Ideonella margarita</name>
    <dbReference type="NCBI Taxonomy" id="2984191"/>
    <lineage>
        <taxon>Bacteria</taxon>
        <taxon>Pseudomonadati</taxon>
        <taxon>Pseudomonadota</taxon>
        <taxon>Betaproteobacteria</taxon>
        <taxon>Burkholderiales</taxon>
        <taxon>Sphaerotilaceae</taxon>
        <taxon>Ideonella</taxon>
    </lineage>
</organism>
<comment type="similarity">
    <text evidence="1">Belongs to the LysR transcriptional regulatory family.</text>
</comment>
<dbReference type="Gene3D" id="3.40.190.290">
    <property type="match status" value="1"/>
</dbReference>
<dbReference type="PRINTS" id="PR00039">
    <property type="entry name" value="HTHLYSR"/>
</dbReference>
<evidence type="ECO:0000313" key="7">
    <source>
        <dbReference type="Proteomes" id="UP001379945"/>
    </source>
</evidence>
<dbReference type="InterPro" id="IPR000847">
    <property type="entry name" value="LysR_HTH_N"/>
</dbReference>
<evidence type="ECO:0000259" key="5">
    <source>
        <dbReference type="PROSITE" id="PS50931"/>
    </source>
</evidence>
<evidence type="ECO:0000256" key="1">
    <source>
        <dbReference type="ARBA" id="ARBA00009437"/>
    </source>
</evidence>
<evidence type="ECO:0000256" key="4">
    <source>
        <dbReference type="ARBA" id="ARBA00023163"/>
    </source>
</evidence>
<dbReference type="Proteomes" id="UP001379945">
    <property type="component" value="Unassembled WGS sequence"/>
</dbReference>
<accession>A0ABU9C6Q6</accession>
<dbReference type="PANTHER" id="PTHR30427:SF1">
    <property type="entry name" value="TRANSCRIPTIONAL ACTIVATOR PROTEIN LYSR"/>
    <property type="match status" value="1"/>
</dbReference>
<dbReference type="PANTHER" id="PTHR30427">
    <property type="entry name" value="TRANSCRIPTIONAL ACTIVATOR PROTEIN LYSR"/>
    <property type="match status" value="1"/>
</dbReference>
<dbReference type="RefSeq" id="WP_341398226.1">
    <property type="nucleotide sequence ID" value="NZ_JBBUTI010000004.1"/>
</dbReference>